<accession>A0A7W7ISK0</accession>
<evidence type="ECO:0000313" key="2">
    <source>
        <dbReference type="EMBL" id="MBB4799528.1"/>
    </source>
</evidence>
<keyword evidence="1" id="KW-1133">Transmembrane helix</keyword>
<protein>
    <submittedName>
        <fullName evidence="2">Uncharacterized protein</fullName>
    </submittedName>
</protein>
<keyword evidence="1" id="KW-0812">Transmembrane</keyword>
<dbReference type="EMBL" id="JACHKY010000006">
    <property type="protein sequence ID" value="MBB4799528.1"/>
    <property type="molecule type" value="Genomic_DNA"/>
</dbReference>
<sequence>MTTAFSISEALASGFRLTRRKPLQVWMWGVALAAPSLIIGMLMLRMFGTISMEELAADEPSGTMVAQIMQMQAWSGLLNVLQALIWVAVAGAVFRAILFPERPAPFAGLKVGMDEARIAVVGLALIVGFYASAVVVGLIAFAIGAGLWFVSAAAAVALGLLVAVAAGLAIWGVVLRASLIMPASVALNDFAFVAGWTLAKGQVLRLLGLSLLIVAVVLLIELALLMLAAVVLFLLAGVNVFSLAAMLEQGTPPDINWGAFIGWGLVAFVPLSWLHGFLTTITLAPYAEACRVLLAQAPQDEPRPVALG</sequence>
<feature type="transmembrane region" description="Helical" evidence="1">
    <location>
        <begin position="211"/>
        <end position="235"/>
    </location>
</feature>
<feature type="transmembrane region" description="Helical" evidence="1">
    <location>
        <begin position="179"/>
        <end position="199"/>
    </location>
</feature>
<dbReference type="Proteomes" id="UP000539957">
    <property type="component" value="Unassembled WGS sequence"/>
</dbReference>
<feature type="transmembrane region" description="Helical" evidence="1">
    <location>
        <begin position="255"/>
        <end position="274"/>
    </location>
</feature>
<evidence type="ECO:0000313" key="3">
    <source>
        <dbReference type="Proteomes" id="UP000539957"/>
    </source>
</evidence>
<proteinExistence type="predicted"/>
<dbReference type="RefSeq" id="WP_184272949.1">
    <property type="nucleotide sequence ID" value="NZ_JACHKY010000006.1"/>
</dbReference>
<feature type="transmembrane region" description="Helical" evidence="1">
    <location>
        <begin position="148"/>
        <end position="173"/>
    </location>
</feature>
<dbReference type="AlphaFoldDB" id="A0A7W7ISK0"/>
<keyword evidence="1" id="KW-0472">Membrane</keyword>
<feature type="transmembrane region" description="Helical" evidence="1">
    <location>
        <begin position="25"/>
        <end position="44"/>
    </location>
</feature>
<keyword evidence="3" id="KW-1185">Reference proteome</keyword>
<comment type="caution">
    <text evidence="2">The sequence shown here is derived from an EMBL/GenBank/DDBJ whole genome shotgun (WGS) entry which is preliminary data.</text>
</comment>
<feature type="transmembrane region" description="Helical" evidence="1">
    <location>
        <begin position="77"/>
        <end position="98"/>
    </location>
</feature>
<name>A0A7W7ISK0_9CAUL</name>
<evidence type="ECO:0000256" key="1">
    <source>
        <dbReference type="SAM" id="Phobius"/>
    </source>
</evidence>
<organism evidence="2 3">
    <name type="scientific">Brevundimonas bullata</name>
    <dbReference type="NCBI Taxonomy" id="13160"/>
    <lineage>
        <taxon>Bacteria</taxon>
        <taxon>Pseudomonadati</taxon>
        <taxon>Pseudomonadota</taxon>
        <taxon>Alphaproteobacteria</taxon>
        <taxon>Caulobacterales</taxon>
        <taxon>Caulobacteraceae</taxon>
        <taxon>Brevundimonas</taxon>
    </lineage>
</organism>
<reference evidence="2 3" key="1">
    <citation type="submission" date="2020-08" db="EMBL/GenBank/DDBJ databases">
        <title>Functional genomics of gut bacteria from endangered species of beetles.</title>
        <authorList>
            <person name="Carlos-Shanley C."/>
        </authorList>
    </citation>
    <scope>NUCLEOTIDE SEQUENCE [LARGE SCALE GENOMIC DNA]</scope>
    <source>
        <strain evidence="2 3">S00123</strain>
    </source>
</reference>
<gene>
    <name evidence="2" type="ORF">HNP32_003286</name>
</gene>
<feature type="transmembrane region" description="Helical" evidence="1">
    <location>
        <begin position="118"/>
        <end position="141"/>
    </location>
</feature>